<evidence type="ECO:0000256" key="1">
    <source>
        <dbReference type="SAM" id="Phobius"/>
    </source>
</evidence>
<evidence type="ECO:0000313" key="3">
    <source>
        <dbReference type="Proteomes" id="UP000051660"/>
    </source>
</evidence>
<accession>A0A0R3M8I7</accession>
<dbReference type="AlphaFoldDB" id="A0A0R3M8I7"/>
<keyword evidence="1" id="KW-0812">Transmembrane</keyword>
<evidence type="ECO:0000313" key="2">
    <source>
        <dbReference type="EMBL" id="KRR16313.1"/>
    </source>
</evidence>
<feature type="transmembrane region" description="Helical" evidence="1">
    <location>
        <begin position="93"/>
        <end position="116"/>
    </location>
</feature>
<comment type="caution">
    <text evidence="2">The sequence shown here is derived from an EMBL/GenBank/DDBJ whole genome shotgun (WGS) entry which is preliminary data.</text>
</comment>
<keyword evidence="1" id="KW-1133">Transmembrane helix</keyword>
<feature type="transmembrane region" description="Helical" evidence="1">
    <location>
        <begin position="52"/>
        <end position="73"/>
    </location>
</feature>
<dbReference type="EMBL" id="LLYB01000128">
    <property type="protein sequence ID" value="KRR16313.1"/>
    <property type="molecule type" value="Genomic_DNA"/>
</dbReference>
<reference evidence="2 3" key="1">
    <citation type="submission" date="2014-03" db="EMBL/GenBank/DDBJ databases">
        <title>Bradyrhizobium valentinum sp. nov., isolated from effective nodules of Lupinus mariae-josephae, a lupine endemic of basic-lime soils in Eastern Spain.</title>
        <authorList>
            <person name="Duran D."/>
            <person name="Rey L."/>
            <person name="Navarro A."/>
            <person name="Busquets A."/>
            <person name="Imperial J."/>
            <person name="Ruiz-Argueso T."/>
        </authorList>
    </citation>
    <scope>NUCLEOTIDE SEQUENCE [LARGE SCALE GENOMIC DNA]</scope>
    <source>
        <strain evidence="2 3">CCBAU 23086</strain>
    </source>
</reference>
<dbReference type="OrthoDB" id="8243646at2"/>
<dbReference type="Proteomes" id="UP000051660">
    <property type="component" value="Unassembled WGS sequence"/>
</dbReference>
<sequence>MLNNWQTPRDRAGAQGEFCSRAQEPVSPAVRWPGIMPKARPMRPEKSLFNKLLTHFLMGVALGLSMVLLLSLIEAFHVRDLVAKSTAPVQTTVMLVTTYALMFGIGSALTGLVLTLEEES</sequence>
<proteinExistence type="predicted"/>
<dbReference type="RefSeq" id="WP_057862886.1">
    <property type="nucleotide sequence ID" value="NZ_LLYB01000128.1"/>
</dbReference>
<name>A0A0R3M8I7_9BRAD</name>
<organism evidence="2 3">
    <name type="scientific">Bradyrhizobium lablabi</name>
    <dbReference type="NCBI Taxonomy" id="722472"/>
    <lineage>
        <taxon>Bacteria</taxon>
        <taxon>Pseudomonadati</taxon>
        <taxon>Pseudomonadota</taxon>
        <taxon>Alphaproteobacteria</taxon>
        <taxon>Hyphomicrobiales</taxon>
        <taxon>Nitrobacteraceae</taxon>
        <taxon>Bradyrhizobium</taxon>
    </lineage>
</organism>
<keyword evidence="1" id="KW-0472">Membrane</keyword>
<protein>
    <submittedName>
        <fullName evidence="2">Uncharacterized protein</fullName>
    </submittedName>
</protein>
<gene>
    <name evidence="2" type="ORF">CQ14_33385</name>
</gene>